<dbReference type="SMART" id="SM00962">
    <property type="entry name" value="SRP54"/>
    <property type="match status" value="1"/>
</dbReference>
<dbReference type="SMART" id="SM00963">
    <property type="entry name" value="SRP54_N"/>
    <property type="match status" value="1"/>
</dbReference>
<dbReference type="Pfam" id="PF02978">
    <property type="entry name" value="SRP_SPB"/>
    <property type="match status" value="1"/>
</dbReference>
<dbReference type="EC" id="3.6.5.4" evidence="10"/>
<dbReference type="InParanoid" id="A9A214"/>
<comment type="similarity">
    <text evidence="1 10">Belongs to the GTP-binding SRP family. SRP54 subfamily.</text>
</comment>
<dbReference type="HOGENOM" id="CLU_009301_6_0_2"/>
<dbReference type="RefSeq" id="WP_012214914.1">
    <property type="nucleotide sequence ID" value="NC_010085.1"/>
</dbReference>
<evidence type="ECO:0000259" key="12">
    <source>
        <dbReference type="SMART" id="SM00962"/>
    </source>
</evidence>
<evidence type="ECO:0000256" key="4">
    <source>
        <dbReference type="ARBA" id="ARBA00022801"/>
    </source>
</evidence>
<dbReference type="CDD" id="cd17875">
    <property type="entry name" value="SRP54_G"/>
    <property type="match status" value="1"/>
</dbReference>
<dbReference type="Gene3D" id="3.40.50.300">
    <property type="entry name" value="P-loop containing nucleotide triphosphate hydrolases"/>
    <property type="match status" value="1"/>
</dbReference>
<dbReference type="InterPro" id="IPR013822">
    <property type="entry name" value="Signal_recog_particl_SRP54_hlx"/>
</dbReference>
<dbReference type="OrthoDB" id="52849at2157"/>
<evidence type="ECO:0000256" key="10">
    <source>
        <dbReference type="HAMAP-Rule" id="MF_00306"/>
    </source>
</evidence>
<feature type="domain" description="Signal recognition particle SRP54 helical bundle" evidence="13">
    <location>
        <begin position="1"/>
        <end position="86"/>
    </location>
</feature>
<name>A9A214_NITMS</name>
<dbReference type="Gene3D" id="1.10.260.30">
    <property type="entry name" value="Signal recognition particle, SRP54 subunit, M-domain"/>
    <property type="match status" value="1"/>
</dbReference>
<dbReference type="PhylomeDB" id="A9A214"/>
<feature type="domain" description="AAA+ ATPase" evidence="11">
    <location>
        <begin position="98"/>
        <end position="275"/>
    </location>
</feature>
<dbReference type="PANTHER" id="PTHR11564:SF5">
    <property type="entry name" value="SIGNAL RECOGNITION PARTICLE SUBUNIT SRP54"/>
    <property type="match status" value="1"/>
</dbReference>
<dbReference type="InterPro" id="IPR036891">
    <property type="entry name" value="Signal_recog_part_SRP54_M_sf"/>
</dbReference>
<dbReference type="GO" id="GO:0008312">
    <property type="term" value="F:7S RNA binding"/>
    <property type="evidence" value="ECO:0007669"/>
    <property type="project" value="UniProtKB-UniRule"/>
</dbReference>
<dbReference type="FunFam" id="3.40.50.300:FF:000022">
    <property type="entry name" value="Signal recognition particle 54 kDa subunit"/>
    <property type="match status" value="1"/>
</dbReference>
<accession>A9A214</accession>
<dbReference type="Gene3D" id="1.20.120.140">
    <property type="entry name" value="Signal recognition particle SRP54, nucleotide-binding domain"/>
    <property type="match status" value="1"/>
</dbReference>
<dbReference type="GO" id="GO:0006614">
    <property type="term" value="P:SRP-dependent cotranslational protein targeting to membrane"/>
    <property type="evidence" value="ECO:0007669"/>
    <property type="project" value="InterPro"/>
</dbReference>
<dbReference type="InterPro" id="IPR022941">
    <property type="entry name" value="SRP54"/>
</dbReference>
<keyword evidence="3 10" id="KW-0547">Nucleotide-binding</keyword>
<dbReference type="SUPFAM" id="SSF52540">
    <property type="entry name" value="P-loop containing nucleoside triphosphate hydrolases"/>
    <property type="match status" value="1"/>
</dbReference>
<dbReference type="InterPro" id="IPR004125">
    <property type="entry name" value="Signal_recog_particle_SRP54_M"/>
</dbReference>
<reference evidence="14 15" key="1">
    <citation type="journal article" date="2010" name="Proc. Natl. Acad. Sci. U.S.A.">
        <title>Nitrosopumilus maritimus genome reveals unique mechanisms for nitrification and autotrophy in globally distributed marine crenarchaea.</title>
        <authorList>
            <person name="Walker C.B."/>
            <person name="de la Torre J.R."/>
            <person name="Klotz M.G."/>
            <person name="Urakawa H."/>
            <person name="Pinel N."/>
            <person name="Arp D.J."/>
            <person name="Brochier-Armanet C."/>
            <person name="Chain P.S."/>
            <person name="Chan P.P."/>
            <person name="Gollabgir A."/>
            <person name="Hemp J."/>
            <person name="Hugler M."/>
            <person name="Karr E.A."/>
            <person name="Konneke M."/>
            <person name="Shin M."/>
            <person name="Lawton T.J."/>
            <person name="Lowe T."/>
            <person name="Martens-Habbena W."/>
            <person name="Sayavedra-Soto L.A."/>
            <person name="Lang D."/>
            <person name="Sievert S.M."/>
            <person name="Rosenzweig A.C."/>
            <person name="Manning G."/>
            <person name="Stahl D.A."/>
        </authorList>
    </citation>
    <scope>NUCLEOTIDE SEQUENCE [LARGE SCALE GENOMIC DNA]</scope>
    <source>
        <strain evidence="14 15">SCM1</strain>
    </source>
</reference>
<dbReference type="EnsemblBacteria" id="ABX12427">
    <property type="protein sequence ID" value="ABX12427"/>
    <property type="gene ID" value="Nmar_0531"/>
</dbReference>
<comment type="subunit">
    <text evidence="9 10">Part of the signal recognition particle protein translocation system, which is composed of SRP and FtsY. Archaeal SRP consists of a 7S RNA molecule of 300 nucleotides and two protein subunits: SRP54 and SRP19.</text>
</comment>
<sequence>MLDGLKSSLGDAIKKIVKSSGIDEELIKELSKDVQRALLQSDVNVRLVLEITKHLEERALNETPPPGLSRKNHIVKILYDELSNLLGNESEFDFKPGKQNKIILLGIQGSGKTTVASKLAKFLTGQGYKVGVVGADTYRPGALVQLKTMCEKSNVEVYGEESNKDSPSIVKNGLNYFKDQSLDVILIDTAGRHKEEQDLLEEMDRINKVADPDLALLVIDGTIGQQCFNQAEAFHKTIPVGGVIITKLDSSAKGGGALAASAATGAQIMYIGTGERIDDLEKFSPTRFVGRLLGMGDVQAVLDLAKRLESENDDDRMKRISSGKMNMEDFLSQLEEVTKMGSLQGILESMPGLSGMVKDDQVNQMEDRVTKWRYIIQSMTTQEKADPEGLLNSSRIKRIARGSGWPEGEVKELMKNYKNSKNMMKASKGRQMQGTLRRMGLG</sequence>
<protein>
    <recommendedName>
        <fullName evidence="10">Signal recognition particle 54 kDa protein</fullName>
        <shortName evidence="10">SRP54</shortName>
        <ecNumber evidence="10">3.6.5.4</ecNumber>
    </recommendedName>
</protein>
<dbReference type="HAMAP" id="MF_00306">
    <property type="entry name" value="SRP54"/>
    <property type="match status" value="1"/>
</dbReference>
<feature type="binding site" evidence="10">
    <location>
        <begin position="106"/>
        <end position="113"/>
    </location>
    <ligand>
        <name>GTP</name>
        <dbReference type="ChEBI" id="CHEBI:37565"/>
    </ligand>
</feature>
<keyword evidence="6 10" id="KW-0342">GTP-binding</keyword>
<dbReference type="GeneID" id="5774235"/>
<dbReference type="InterPro" id="IPR003593">
    <property type="entry name" value="AAA+_ATPase"/>
</dbReference>
<keyword evidence="7 10" id="KW-0733">Signal recognition particle</keyword>
<feature type="binding site" evidence="10">
    <location>
        <begin position="188"/>
        <end position="192"/>
    </location>
    <ligand>
        <name>GTP</name>
        <dbReference type="ChEBI" id="CHEBI:37565"/>
    </ligand>
</feature>
<dbReference type="eggNOG" id="arCOG01228">
    <property type="taxonomic scope" value="Archaea"/>
</dbReference>
<dbReference type="FunCoup" id="A9A214">
    <property type="interactions" value="198"/>
</dbReference>
<feature type="domain" description="SRP54-type proteins GTP-binding" evidence="12">
    <location>
        <begin position="99"/>
        <end position="294"/>
    </location>
</feature>
<dbReference type="GO" id="GO:0003924">
    <property type="term" value="F:GTPase activity"/>
    <property type="evidence" value="ECO:0007669"/>
    <property type="project" value="UniProtKB-UniRule"/>
</dbReference>
<evidence type="ECO:0000259" key="13">
    <source>
        <dbReference type="SMART" id="SM00963"/>
    </source>
</evidence>
<dbReference type="SUPFAM" id="SSF47364">
    <property type="entry name" value="Domain of the SRP/SRP receptor G-proteins"/>
    <property type="match status" value="1"/>
</dbReference>
<dbReference type="InterPro" id="IPR027417">
    <property type="entry name" value="P-loop_NTPase"/>
</dbReference>
<keyword evidence="2 10" id="KW-0963">Cytoplasm</keyword>
<evidence type="ECO:0000256" key="6">
    <source>
        <dbReference type="ARBA" id="ARBA00023134"/>
    </source>
</evidence>
<dbReference type="GO" id="GO:0048500">
    <property type="term" value="C:signal recognition particle"/>
    <property type="evidence" value="ECO:0007669"/>
    <property type="project" value="UniProtKB-UniRule"/>
</dbReference>
<evidence type="ECO:0000313" key="14">
    <source>
        <dbReference type="EMBL" id="ABX12427.1"/>
    </source>
</evidence>
<comment type="domain">
    <text evidence="10">Composed of three domains: the N-terminal N domain, which is responsible for interactions with the ribosome, the central G domain, which binds GTP, and the C-terminal M domain, which binds the RNA and the signal sequence of the RNC.</text>
</comment>
<evidence type="ECO:0000256" key="1">
    <source>
        <dbReference type="ARBA" id="ARBA00005450"/>
    </source>
</evidence>
<dbReference type="KEGG" id="nmr:Nmar_0531"/>
<proteinExistence type="inferred from homology"/>
<dbReference type="SUPFAM" id="SSF47446">
    <property type="entry name" value="Signal peptide-binding domain"/>
    <property type="match status" value="1"/>
</dbReference>
<dbReference type="Pfam" id="PF00448">
    <property type="entry name" value="SRP54"/>
    <property type="match status" value="1"/>
</dbReference>
<evidence type="ECO:0000259" key="11">
    <source>
        <dbReference type="SMART" id="SM00382"/>
    </source>
</evidence>
<keyword evidence="5 10" id="KW-0694">RNA-binding</keyword>
<dbReference type="Proteomes" id="UP000000792">
    <property type="component" value="Chromosome"/>
</dbReference>
<keyword evidence="4 10" id="KW-0378">Hydrolase</keyword>
<gene>
    <name evidence="10" type="primary">srp54</name>
    <name evidence="14" type="ordered locus">Nmar_0531</name>
</gene>
<evidence type="ECO:0000256" key="5">
    <source>
        <dbReference type="ARBA" id="ARBA00022884"/>
    </source>
</evidence>
<evidence type="ECO:0000256" key="2">
    <source>
        <dbReference type="ARBA" id="ARBA00022490"/>
    </source>
</evidence>
<dbReference type="PANTHER" id="PTHR11564">
    <property type="entry name" value="SIGNAL RECOGNITION PARTICLE 54K PROTEIN SRP54"/>
    <property type="match status" value="1"/>
</dbReference>
<evidence type="ECO:0000256" key="7">
    <source>
        <dbReference type="ARBA" id="ARBA00023135"/>
    </source>
</evidence>
<evidence type="ECO:0000256" key="9">
    <source>
        <dbReference type="ARBA" id="ARBA00064051"/>
    </source>
</evidence>
<dbReference type="InterPro" id="IPR000897">
    <property type="entry name" value="SRP54_GTPase_dom"/>
</dbReference>
<dbReference type="InterPro" id="IPR042101">
    <property type="entry name" value="SRP54_N_sf"/>
</dbReference>
<organism evidence="14 15">
    <name type="scientific">Nitrosopumilus maritimus (strain SCM1)</name>
    <dbReference type="NCBI Taxonomy" id="436308"/>
    <lineage>
        <taxon>Archaea</taxon>
        <taxon>Nitrososphaerota</taxon>
        <taxon>Nitrososphaeria</taxon>
        <taxon>Nitrosopumilales</taxon>
        <taxon>Nitrosopumilaceae</taxon>
        <taxon>Nitrosopumilus</taxon>
    </lineage>
</organism>
<dbReference type="Pfam" id="PF02881">
    <property type="entry name" value="SRP54_N"/>
    <property type="match status" value="1"/>
</dbReference>
<dbReference type="InterPro" id="IPR036225">
    <property type="entry name" value="SRP/SRP_N"/>
</dbReference>
<comment type="catalytic activity">
    <reaction evidence="10">
        <text>GTP + H2O = GDP + phosphate + H(+)</text>
        <dbReference type="Rhea" id="RHEA:19669"/>
        <dbReference type="ChEBI" id="CHEBI:15377"/>
        <dbReference type="ChEBI" id="CHEBI:15378"/>
        <dbReference type="ChEBI" id="CHEBI:37565"/>
        <dbReference type="ChEBI" id="CHEBI:43474"/>
        <dbReference type="ChEBI" id="CHEBI:58189"/>
        <dbReference type="EC" id="3.6.5.4"/>
    </reaction>
</comment>
<dbReference type="AlphaFoldDB" id="A9A214"/>
<dbReference type="GO" id="GO:0005525">
    <property type="term" value="F:GTP binding"/>
    <property type="evidence" value="ECO:0007669"/>
    <property type="project" value="UniProtKB-UniRule"/>
</dbReference>
<comment type="subcellular location">
    <subcellularLocation>
        <location evidence="10">Cytoplasm</location>
    </subcellularLocation>
    <text evidence="10">The SRP-RNC complex is targeted to the cytoplasmic membrane.</text>
</comment>
<comment type="function">
    <text evidence="10">Involved in targeting and insertion of nascent membrane proteins into the cytoplasmic membrane. Binds to the hydrophobic signal sequence of the ribosome-nascent chain (RNC) as it emerges from the ribosomes. The SRP-RNC complex is then targeted to the cytoplasmic membrane where it interacts with the SRP receptor FtsY.</text>
</comment>
<evidence type="ECO:0000256" key="3">
    <source>
        <dbReference type="ARBA" id="ARBA00022741"/>
    </source>
</evidence>
<dbReference type="SMART" id="SM00382">
    <property type="entry name" value="AAA"/>
    <property type="match status" value="1"/>
</dbReference>
<feature type="binding site" evidence="10">
    <location>
        <begin position="246"/>
        <end position="249"/>
    </location>
    <ligand>
        <name>GTP</name>
        <dbReference type="ChEBI" id="CHEBI:37565"/>
    </ligand>
</feature>
<evidence type="ECO:0000313" key="15">
    <source>
        <dbReference type="Proteomes" id="UP000000792"/>
    </source>
</evidence>
<keyword evidence="15" id="KW-1185">Reference proteome</keyword>
<keyword evidence="8 10" id="KW-0687">Ribonucleoprotein</keyword>
<dbReference type="STRING" id="436308.Nmar_0531"/>
<dbReference type="EMBL" id="CP000866">
    <property type="protein sequence ID" value="ABX12427.1"/>
    <property type="molecule type" value="Genomic_DNA"/>
</dbReference>
<evidence type="ECO:0000256" key="8">
    <source>
        <dbReference type="ARBA" id="ARBA00023274"/>
    </source>
</evidence>